<dbReference type="RefSeq" id="WP_343353828.1">
    <property type="nucleotide sequence ID" value="NZ_CP145316.1"/>
</dbReference>
<dbReference type="EMBL" id="CP145316">
    <property type="protein sequence ID" value="XAM18427.1"/>
    <property type="molecule type" value="Genomic_DNA"/>
</dbReference>
<gene>
    <name evidence="1" type="ORF">V3I05_01730</name>
</gene>
<name>A0ABZ3F5H1_9HELI</name>
<protein>
    <submittedName>
        <fullName evidence="1">Uncharacterized protein</fullName>
    </submittedName>
</protein>
<accession>A0ABZ3F5H1</accession>
<proteinExistence type="predicted"/>
<organism evidence="1 2">
    <name type="scientific">Helicobacter mastomyrinus</name>
    <dbReference type="NCBI Taxonomy" id="287948"/>
    <lineage>
        <taxon>Bacteria</taxon>
        <taxon>Pseudomonadati</taxon>
        <taxon>Campylobacterota</taxon>
        <taxon>Epsilonproteobacteria</taxon>
        <taxon>Campylobacterales</taxon>
        <taxon>Helicobacteraceae</taxon>
        <taxon>Helicobacter</taxon>
    </lineage>
</organism>
<evidence type="ECO:0000313" key="1">
    <source>
        <dbReference type="EMBL" id="XAM18427.1"/>
    </source>
</evidence>
<sequence>MFEFEHLSLNLNALYACANAMSEDTKSSNQPFFPRSTLKNIRRDEQILRAQSLAIRCRTLIKFLNVVYAGADIMFDVHSSYATKEGYDDNFNKWQKKAQYYPFVKFGLMFHKLYQKGVFLYPGALLQWSETQYSGAYFDAGFMWKF</sequence>
<keyword evidence="2" id="KW-1185">Reference proteome</keyword>
<dbReference type="Proteomes" id="UP001434737">
    <property type="component" value="Chromosome"/>
</dbReference>
<evidence type="ECO:0000313" key="2">
    <source>
        <dbReference type="Proteomes" id="UP001434737"/>
    </source>
</evidence>
<reference evidence="1 2" key="1">
    <citation type="submission" date="2024-02" db="EMBL/GenBank/DDBJ databases">
        <title>Genome and pathogenicity analysis of Helicobacter mastomyrinus isolated from mice.</title>
        <authorList>
            <person name="Zhu L."/>
        </authorList>
    </citation>
    <scope>NUCLEOTIDE SEQUENCE [LARGE SCALE GENOMIC DNA]</scope>
    <source>
        <strain evidence="1 2">Hm-17</strain>
    </source>
</reference>